<dbReference type="EMBL" id="AL161497">
    <property type="protein sequence ID" value="CAB77857.1"/>
    <property type="molecule type" value="Genomic_DNA"/>
</dbReference>
<sequence>MQLTGLSLRLSLVWVSLNSSGLKVIVELATDYKLDIDISADLIAKLMFHKENPTPPELHYSVEAPSPSTNGGSSGSTVGLQVPKRETKAFVNPSTNELNTRKAKISWLEVCKPKRERGLGLKSLRELNEVSTLQLIWRIFSAKNSLWVQWIYKNLIRKGTLWSVKDNTSCIVIA</sequence>
<keyword evidence="2" id="KW-0732">Signal</keyword>
<evidence type="ECO:0000256" key="2">
    <source>
        <dbReference type="SAM" id="SignalP"/>
    </source>
</evidence>
<evidence type="ECO:0000313" key="4">
    <source>
        <dbReference type="EMBL" id="CAB77857.1"/>
    </source>
</evidence>
<reference key="2">
    <citation type="journal article" date="1999" name="Nature">
        <title>Sequence and analysis of chromosome 4 of the plant Arabidopsis thaliana.</title>
        <authorList>
            <consortium name="EU"/>
            <consortium name="CSHL and WU Arabidopsis Sequencing Project"/>
            <person name="Mayer K."/>
            <person name="Schuller C."/>
            <person name="Wambutt R."/>
            <person name="Murphy G."/>
            <person name="Volckaert G."/>
            <person name="Pohl T."/>
            <person name="Dusterhoft A."/>
            <person name="Stiekema W."/>
            <person name="Entian K.D."/>
            <person name="Terryn N."/>
            <person name="Harris B."/>
            <person name="Ansorge W."/>
            <person name="Brandt P."/>
            <person name="Grivell L."/>
            <person name="Rieger M."/>
            <person name="Weichselgartner M."/>
            <person name="de Simone V."/>
            <person name="Obermaier B."/>
            <person name="Mache R."/>
            <person name="Muller M."/>
            <person name="Kreis M."/>
            <person name="Delseny M."/>
            <person name="Puigdomenech P."/>
            <person name="Watson M."/>
            <person name="Schmidtheini T."/>
            <person name="Reichert B."/>
            <person name="Portatelle D."/>
            <person name="Perez-Alonso M."/>
            <person name="Boutry M."/>
            <person name="Bancroft I."/>
            <person name="Vos P."/>
            <person name="Hoheisel J."/>
            <person name="Zimmermann W."/>
            <person name="Wedler H."/>
            <person name="Ridley P."/>
            <person name="Langham S.A."/>
            <person name="McCullagh B."/>
            <person name="Bilham L."/>
            <person name="Robben J."/>
            <person name="Van der Schueren J."/>
            <person name="Grymonprez B."/>
            <person name="Chuang Y.J."/>
            <person name="Vandenbussche F."/>
            <person name="Braeken M."/>
            <person name="Weltjens I."/>
            <person name="Voet M."/>
            <person name="Bastiaens I."/>
            <person name="Aert R."/>
            <person name="Defoor E."/>
            <person name="Weitzenegger T."/>
            <person name="Bothe G."/>
            <person name="Ramsperger U."/>
            <person name="Hilbert H."/>
            <person name="Braun M."/>
            <person name="Holzer E."/>
            <person name="Brandt A."/>
            <person name="Peters S."/>
            <person name="van Staveren M."/>
            <person name="Dirske W."/>
            <person name="Mooijman P."/>
            <person name="Klein Lankhorst R."/>
            <person name="Rose M."/>
            <person name="Hauf J."/>
            <person name="Kotter P."/>
            <person name="Berneiser S."/>
            <person name="Hempel S."/>
            <person name="Feldpausch M."/>
            <person name="Lamberth S."/>
            <person name="Van den Daele H."/>
            <person name="De Keyser A."/>
            <person name="Buysshaert C."/>
            <person name="Gielen J."/>
            <person name="Villarroel R."/>
            <person name="De Clercq R."/>
            <person name="Van Montagu M."/>
            <person name="Rogers J."/>
            <person name="Cronin A."/>
            <person name="Quail M."/>
            <person name="Bray-Allen S."/>
            <person name="Clark L."/>
            <person name="Doggett J."/>
            <person name="Hall S."/>
            <person name="Kay M."/>
            <person name="Lennard N."/>
            <person name="McLay K."/>
            <person name="Mayes R."/>
            <person name="Pettett A."/>
            <person name="Rajandream M.A."/>
            <person name="Lyne M."/>
            <person name="Benes V."/>
            <person name="Rechmann S."/>
            <person name="Borkova D."/>
            <person name="Blocker H."/>
            <person name="Scharfe M."/>
            <person name="Grimm M."/>
            <person name="Lohnert T.H."/>
            <person name="Dose S."/>
            <person name="de Haan M."/>
            <person name="Maarse A."/>
            <person name="Schafer M."/>
            <person name="Muller-Auer S."/>
            <person name="Gabel C."/>
            <person name="Fuchs M."/>
            <person name="Fartmann B."/>
            <person name="Granderath K."/>
            <person name="Dauner D."/>
            <person name="Herzl A."/>
            <person name="Neumann S."/>
            <person name="Argiriou A."/>
            <person name="Vitale D."/>
            <person name="Liguori R."/>
            <person name="Piravandi E."/>
            <person name="Massenet O."/>
            <person name="Quigley F."/>
            <person name="Clabauld G."/>
            <person name="Mundlein A."/>
            <person name="Felber R."/>
            <person name="Schnabl S."/>
            <person name="Hiller R."/>
            <person name="Schmidt W."/>
            <person name="Lecharny A."/>
            <person name="Aubourg S."/>
            <person name="Chefdor F."/>
            <person name="Cooke R."/>
            <person name="Berger C."/>
            <person name="Montfort A."/>
            <person name="Casacuberta E."/>
            <person name="Gibbons T."/>
            <person name="Weber N."/>
            <person name="Vandenbol M."/>
            <person name="Bargues M."/>
            <person name="Terol J."/>
            <person name="Torres A."/>
            <person name="Perez-Perez A."/>
            <person name="Purnelle B."/>
            <person name="Bent E."/>
            <person name="Johnson S."/>
            <person name="Tacon D."/>
            <person name="Jesse T."/>
            <person name="Heijnen L."/>
            <person name="Schwarz S."/>
            <person name="Scholler P."/>
            <person name="Heber S."/>
            <person name="Francs P."/>
            <person name="Bielke C."/>
            <person name="Frishman D."/>
            <person name="Haase D."/>
            <person name="Lemcke K."/>
            <person name="Mewes H.W."/>
            <person name="Stocker S."/>
            <person name="Zaccaria P."/>
            <person name="Bevan M."/>
            <person name="Wilson R.K."/>
            <person name="de la Bastide M."/>
            <person name="Habermann K."/>
            <person name="Parnell L."/>
            <person name="Dedhia N."/>
            <person name="Gnoj L."/>
            <person name="Schutz K."/>
            <person name="Huang E."/>
            <person name="Spiegel L."/>
            <person name="Sehkon M."/>
            <person name="Murray J."/>
            <person name="Sheet P."/>
            <person name="Cordes M."/>
            <person name="Abu-Threideh J."/>
            <person name="Stoneking T."/>
            <person name="Kalicki J."/>
            <person name="Graves T."/>
            <person name="Harmon G."/>
            <person name="Edwards J."/>
            <person name="Latreille P."/>
            <person name="Courtney L."/>
            <person name="Cloud J."/>
            <person name="Abbott A."/>
            <person name="Scott K."/>
            <person name="Johnson D."/>
            <person name="Minx P."/>
            <person name="Bentley D."/>
            <person name="Fulton B."/>
            <person name="Miller N."/>
            <person name="Greco T."/>
            <person name="Kemp K."/>
            <person name="Kramer J."/>
            <person name="Fulton L."/>
            <person name="Mardis E."/>
            <person name="Dante M."/>
            <person name="Pepin K."/>
            <person name="Hillier L."/>
            <person name="Nelson J."/>
            <person name="Spieth J."/>
            <person name="Ryan E."/>
            <person name="Andrews S."/>
            <person name="Geisel C."/>
            <person name="Layman D."/>
            <person name="Du H."/>
            <person name="Ali J."/>
            <person name="Berghoff A."/>
            <person name="Jones K."/>
            <person name="Drone K."/>
            <person name="Cotton M."/>
            <person name="Joshu C."/>
            <person name="Antonoiu B."/>
            <person name="Zidanic M."/>
            <person name="Strong C."/>
            <person name="Sun H."/>
            <person name="Lamar B."/>
            <person name="Yordan C."/>
            <person name="Ma P."/>
            <person name="Zhong J."/>
            <person name="Preston R."/>
            <person name="Vil D."/>
            <person name="Shekher M."/>
            <person name="Matero A."/>
            <person name="Shah R."/>
            <person name="Swaby I.K."/>
            <person name="O'Shaughnessy A."/>
            <person name="Rodriguez M."/>
            <person name="Hoffmann J."/>
            <person name="Till S."/>
            <person name="Granat S."/>
            <person name="Shohdy N."/>
            <person name="Hasegawa A."/>
            <person name="Hameed A."/>
            <person name="Lodhi M."/>
            <person name="Johnson A."/>
            <person name="Chen E."/>
            <person name="Marra M."/>
            <person name="Martienssen R."/>
            <person name="McCombie W.R."/>
        </authorList>
    </citation>
    <scope>NUCLEOTIDE SEQUENCE [LARGE SCALE GENOMIC DNA]</scope>
    <source>
        <strain>cv. Columbia</strain>
    </source>
</reference>
<feature type="compositionally biased region" description="Low complexity" evidence="1">
    <location>
        <begin position="65"/>
        <end position="79"/>
    </location>
</feature>
<reference evidence="3" key="3">
    <citation type="submission" date="1999-02" db="EMBL/GenBank/DDBJ databases">
        <authorList>
            <person name="Parnell L.D."/>
            <person name="Chen E.Y."/>
        </authorList>
    </citation>
    <scope>NUCLEOTIDE SEQUENCE</scope>
</reference>
<dbReference type="EMBL" id="AC005142">
    <property type="protein sequence ID" value="AAD15328.1"/>
    <property type="molecule type" value="Genomic_DNA"/>
</dbReference>
<name>Q9SY50_ARATH</name>
<evidence type="ECO:0000313" key="3">
    <source>
        <dbReference type="EMBL" id="AAD15328.1"/>
    </source>
</evidence>
<accession>Q9SY50</accession>
<protein>
    <submittedName>
        <fullName evidence="4">Uncharacterized protein AT4g03720</fullName>
    </submittedName>
    <submittedName>
        <fullName evidence="3">Uncharacterized protein T5L23.23</fullName>
    </submittedName>
</protein>
<dbReference type="AlphaFoldDB" id="Q9SY50"/>
<reference evidence="3" key="1">
    <citation type="submission" date="1998-06" db="EMBL/GenBank/DDBJ databases">
        <title>BAC T5L23 from chromosome IV, position 19 cM.</title>
        <authorList>
            <person name="Zhong J."/>
            <person name="Ma P."/>
            <person name="Parnell L.D."/>
            <person name="Chen C.-N."/>
            <person name="Chen E.Y."/>
        </authorList>
    </citation>
    <scope>NUCLEOTIDE SEQUENCE</scope>
</reference>
<gene>
    <name evidence="3" type="primary">T5L23.23</name>
    <name evidence="4" type="ordered locus">At4g03720</name>
</gene>
<evidence type="ECO:0000256" key="1">
    <source>
        <dbReference type="SAM" id="MobiDB-lite"/>
    </source>
</evidence>
<proteinExistence type="predicted"/>
<feature type="signal peptide" evidence="2">
    <location>
        <begin position="1"/>
        <end position="21"/>
    </location>
</feature>
<feature type="region of interest" description="Disordered" evidence="1">
    <location>
        <begin position="57"/>
        <end position="79"/>
    </location>
</feature>
<organism evidence="3">
    <name type="scientific">Arabidopsis thaliana</name>
    <name type="common">Mouse-ear cress</name>
    <dbReference type="NCBI Taxonomy" id="3702"/>
    <lineage>
        <taxon>Eukaryota</taxon>
        <taxon>Viridiplantae</taxon>
        <taxon>Streptophyta</taxon>
        <taxon>Embryophyta</taxon>
        <taxon>Tracheophyta</taxon>
        <taxon>Spermatophyta</taxon>
        <taxon>Magnoliopsida</taxon>
        <taxon>eudicotyledons</taxon>
        <taxon>Gunneridae</taxon>
        <taxon>Pentapetalae</taxon>
        <taxon>rosids</taxon>
        <taxon>malvids</taxon>
        <taxon>Brassicales</taxon>
        <taxon>Brassicaceae</taxon>
        <taxon>Camelineae</taxon>
        <taxon>Arabidopsis</taxon>
    </lineage>
</organism>
<feature type="chain" id="PRO_5010848280" evidence="2">
    <location>
        <begin position="22"/>
        <end position="174"/>
    </location>
</feature>
<reference evidence="4" key="4">
    <citation type="submission" date="2000-03" db="EMBL/GenBank/DDBJ databases">
        <authorList>
            <person name="EU Arabidopsis sequencing project"/>
        </authorList>
    </citation>
    <scope>NUCLEOTIDE SEQUENCE</scope>
</reference>
<dbReference type="PIR" id="B85047">
    <property type="entry name" value="B85047"/>
</dbReference>
<reference evidence="4" key="5">
    <citation type="submission" date="2000-03" db="EMBL/GenBank/DDBJ databases">
        <authorList>
            <person name="Zhong J."/>
            <person name="Ma P."/>
            <person name="Parnell L.D."/>
            <person name="Chen C.N."/>
            <person name="Chen E.Y."/>
            <person name="Mewes H.W."/>
            <person name="Lemcke K."/>
            <person name="Mayer K.F.X."/>
        </authorList>
    </citation>
    <scope>NUCLEOTIDE SEQUENCE</scope>
</reference>